<dbReference type="PROSITE" id="PS50949">
    <property type="entry name" value="HTH_GNTR"/>
    <property type="match status" value="1"/>
</dbReference>
<dbReference type="InterPro" id="IPR036388">
    <property type="entry name" value="WH-like_DNA-bd_sf"/>
</dbReference>
<evidence type="ECO:0000256" key="1">
    <source>
        <dbReference type="ARBA" id="ARBA00022898"/>
    </source>
</evidence>
<evidence type="ECO:0000313" key="6">
    <source>
        <dbReference type="EMBL" id="TCG06610.1"/>
    </source>
</evidence>
<keyword evidence="4" id="KW-0804">Transcription</keyword>
<dbReference type="EMBL" id="MWML01000100">
    <property type="protein sequence ID" value="TCG06610.1"/>
    <property type="molecule type" value="Genomic_DNA"/>
</dbReference>
<dbReference type="InterPro" id="IPR051446">
    <property type="entry name" value="HTH_trans_reg/aminotransferase"/>
</dbReference>
<reference evidence="6 7" key="1">
    <citation type="submission" date="2017-02" db="EMBL/GenBank/DDBJ databases">
        <title>Paraburkholderia sophoroidis sp. nov. and Paraburkholderia steynii sp. nov. rhizobial symbionts of the fynbos legume Hypocalyptus sophoroides.</title>
        <authorList>
            <person name="Steenkamp E.T."/>
            <person name="Beukes C.W."/>
            <person name="Van Zyl E."/>
            <person name="Avontuur J."/>
            <person name="Chan W.Y."/>
            <person name="Hassen A."/>
            <person name="Palmer M."/>
            <person name="Mthombeni L."/>
            <person name="Phalane F."/>
            <person name="Sereme K."/>
            <person name="Venter S.N."/>
        </authorList>
    </citation>
    <scope>NUCLEOTIDE SEQUENCE [LARGE SCALE GENOMIC DNA]</scope>
    <source>
        <strain evidence="6 7">HC1.1ba</strain>
    </source>
</reference>
<dbReference type="PANTHER" id="PTHR46577:SF1">
    <property type="entry name" value="HTH-TYPE TRANSCRIPTIONAL REGULATORY PROTEIN GABR"/>
    <property type="match status" value="1"/>
</dbReference>
<protein>
    <recommendedName>
        <fullName evidence="5">HTH gntR-type domain-containing protein</fullName>
    </recommendedName>
</protein>
<dbReference type="AlphaFoldDB" id="A0A4R0XFL0"/>
<evidence type="ECO:0000313" key="7">
    <source>
        <dbReference type="Proteomes" id="UP000294200"/>
    </source>
</evidence>
<dbReference type="GO" id="GO:0003677">
    <property type="term" value="F:DNA binding"/>
    <property type="evidence" value="ECO:0007669"/>
    <property type="project" value="UniProtKB-KW"/>
</dbReference>
<dbReference type="PRINTS" id="PR00035">
    <property type="entry name" value="HTHGNTR"/>
</dbReference>
<accession>A0A4R0XFL0</accession>
<dbReference type="GO" id="GO:0003700">
    <property type="term" value="F:DNA-binding transcription factor activity"/>
    <property type="evidence" value="ECO:0007669"/>
    <property type="project" value="InterPro"/>
</dbReference>
<name>A0A4R0XFL0_9BURK</name>
<evidence type="ECO:0000256" key="2">
    <source>
        <dbReference type="ARBA" id="ARBA00023015"/>
    </source>
</evidence>
<keyword evidence="3" id="KW-0238">DNA-binding</keyword>
<dbReference type="Proteomes" id="UP000294200">
    <property type="component" value="Unassembled WGS sequence"/>
</dbReference>
<evidence type="ECO:0000256" key="4">
    <source>
        <dbReference type="ARBA" id="ARBA00023163"/>
    </source>
</evidence>
<keyword evidence="1" id="KW-0663">Pyridoxal phosphate</keyword>
<evidence type="ECO:0000256" key="3">
    <source>
        <dbReference type="ARBA" id="ARBA00023125"/>
    </source>
</evidence>
<dbReference type="InterPro" id="IPR036390">
    <property type="entry name" value="WH_DNA-bd_sf"/>
</dbReference>
<organism evidence="6 7">
    <name type="scientific">Paraburkholderia steynii</name>
    <dbReference type="NCBI Taxonomy" id="1245441"/>
    <lineage>
        <taxon>Bacteria</taxon>
        <taxon>Pseudomonadati</taxon>
        <taxon>Pseudomonadota</taxon>
        <taxon>Betaproteobacteria</taxon>
        <taxon>Burkholderiales</taxon>
        <taxon>Burkholderiaceae</taxon>
        <taxon>Paraburkholderia</taxon>
    </lineage>
</organism>
<proteinExistence type="predicted"/>
<sequence length="186" mass="19914">MRRATEIDLALNARPDGVALQRWLYGELRAAILEGRLGPGARLPATRELAARHGVSRGTVLGVFAQLAAEGYLSGAVGRGSFVASELPDGRFESAPVSDSARHARKQADAGRNDGIALSRVAACWRAARSLSKAARFRRARFVRASPICSSFRSLCGRASQRAARGCRTARCSPTAKHKATVRCVK</sequence>
<dbReference type="Pfam" id="PF00392">
    <property type="entry name" value="GntR"/>
    <property type="match status" value="1"/>
</dbReference>
<comment type="caution">
    <text evidence="6">The sequence shown here is derived from an EMBL/GenBank/DDBJ whole genome shotgun (WGS) entry which is preliminary data.</text>
</comment>
<feature type="domain" description="HTH gntR-type" evidence="5">
    <location>
        <begin position="18"/>
        <end position="86"/>
    </location>
</feature>
<evidence type="ECO:0000259" key="5">
    <source>
        <dbReference type="PROSITE" id="PS50949"/>
    </source>
</evidence>
<dbReference type="SUPFAM" id="SSF46785">
    <property type="entry name" value="Winged helix' DNA-binding domain"/>
    <property type="match status" value="1"/>
</dbReference>
<dbReference type="CDD" id="cd07377">
    <property type="entry name" value="WHTH_GntR"/>
    <property type="match status" value="1"/>
</dbReference>
<dbReference type="Gene3D" id="1.10.10.10">
    <property type="entry name" value="Winged helix-like DNA-binding domain superfamily/Winged helix DNA-binding domain"/>
    <property type="match status" value="1"/>
</dbReference>
<keyword evidence="2" id="KW-0805">Transcription regulation</keyword>
<dbReference type="InterPro" id="IPR000524">
    <property type="entry name" value="Tscrpt_reg_HTH_GntR"/>
</dbReference>
<dbReference type="PANTHER" id="PTHR46577">
    <property type="entry name" value="HTH-TYPE TRANSCRIPTIONAL REGULATORY PROTEIN GABR"/>
    <property type="match status" value="1"/>
</dbReference>
<keyword evidence="7" id="KW-1185">Reference proteome</keyword>
<dbReference type="SMART" id="SM00345">
    <property type="entry name" value="HTH_GNTR"/>
    <property type="match status" value="1"/>
</dbReference>
<gene>
    <name evidence="6" type="ORF">BZM27_25250</name>
</gene>